<dbReference type="EMBL" id="JBAHYK010001138">
    <property type="protein sequence ID" value="KAL0569346.1"/>
    <property type="molecule type" value="Genomic_DNA"/>
</dbReference>
<reference evidence="2 3" key="1">
    <citation type="submission" date="2024-02" db="EMBL/GenBank/DDBJ databases">
        <title>A draft genome for the cacao thread blight pathogen Marasmius crinis-equi.</title>
        <authorList>
            <person name="Cohen S.P."/>
            <person name="Baruah I.K."/>
            <person name="Amoako-Attah I."/>
            <person name="Bukari Y."/>
            <person name="Meinhardt L.W."/>
            <person name="Bailey B.A."/>
        </authorList>
    </citation>
    <scope>NUCLEOTIDE SEQUENCE [LARGE SCALE GENOMIC DNA]</scope>
    <source>
        <strain evidence="2 3">GH-76</strain>
    </source>
</reference>
<keyword evidence="3" id="KW-1185">Reference proteome</keyword>
<evidence type="ECO:0000313" key="2">
    <source>
        <dbReference type="EMBL" id="KAL0569346.1"/>
    </source>
</evidence>
<organism evidence="2 3">
    <name type="scientific">Marasmius crinis-equi</name>
    <dbReference type="NCBI Taxonomy" id="585013"/>
    <lineage>
        <taxon>Eukaryota</taxon>
        <taxon>Fungi</taxon>
        <taxon>Dikarya</taxon>
        <taxon>Basidiomycota</taxon>
        <taxon>Agaricomycotina</taxon>
        <taxon>Agaricomycetes</taxon>
        <taxon>Agaricomycetidae</taxon>
        <taxon>Agaricales</taxon>
        <taxon>Marasmiineae</taxon>
        <taxon>Marasmiaceae</taxon>
        <taxon>Marasmius</taxon>
    </lineage>
</organism>
<feature type="region of interest" description="Disordered" evidence="1">
    <location>
        <begin position="331"/>
        <end position="365"/>
    </location>
</feature>
<protein>
    <submittedName>
        <fullName evidence="2">Uncharacterized protein</fullName>
    </submittedName>
</protein>
<comment type="caution">
    <text evidence="2">The sequence shown here is derived from an EMBL/GenBank/DDBJ whole genome shotgun (WGS) entry which is preliminary data.</text>
</comment>
<dbReference type="Proteomes" id="UP001465976">
    <property type="component" value="Unassembled WGS sequence"/>
</dbReference>
<name>A0ABR3F2C6_9AGAR</name>
<gene>
    <name evidence="2" type="ORF">V5O48_012618</name>
</gene>
<evidence type="ECO:0000313" key="3">
    <source>
        <dbReference type="Proteomes" id="UP001465976"/>
    </source>
</evidence>
<evidence type="ECO:0000256" key="1">
    <source>
        <dbReference type="SAM" id="MobiDB-lite"/>
    </source>
</evidence>
<sequence>MSRSQTATPTPEDEDLLDSLDVNTKLQEMSDELIAHIARQVTGLSTEDGEKVKESLSTAMSKCNVVTGADGFYYLELQGKRIEFTLCVVARSTWAFNNGPDGNAVIYGWEKPGTKLPSGVSISYPEDGSMHKNYVKESRLAGMEWRVQVFEGSFKAAQNGKGGGAEWAIAGQPIQGTHDDVKNFYNCAHTKFAGYVKSDLKNVKFDDENKSAHPPGASMFPIFKRPVFVHNNGPLDEGRGSEFLDPFGILKMIGSQADLRYNRVPEVLIRSHADKSYFPMSFHQVHEIKGGIFAVTFTPRGFQKNRPANAGGGKAFGWDFRLINMKVLGKKPPAEIGSPKKSVKVRKASDLDFEEPSAKRPNASK</sequence>
<accession>A0ABR3F2C6</accession>
<proteinExistence type="predicted"/>